<protein>
    <submittedName>
        <fullName evidence="2">Uncharacterized protein</fullName>
    </submittedName>
</protein>
<evidence type="ECO:0000313" key="3">
    <source>
        <dbReference type="Proteomes" id="UP000053095"/>
    </source>
</evidence>
<dbReference type="EMBL" id="DF933840">
    <property type="protein sequence ID" value="GAM42960.1"/>
    <property type="molecule type" value="Genomic_DNA"/>
</dbReference>
<sequence length="404" mass="45433">MSRSYKEIPMFDGAITLRIDTTPLSLDEETRALYNRAIADPTSLTDPERRRITHRPPPDEEDALCRQACGSSMTELVAKAIAIHNNGSATGTSTGTEDLVLTYKEAHHITAGVVPGQPGRLLSYRARLSKEEQDLTHKAAAAALTEEMKVAQEVARAVHRRWWPAQKAATESLNDDDSRNIRYAMRIPWQDQILKSASRDGSPSVSGLVVFYDPERTEEHKSEVEQAVFNGMHYQPMSMDDRAIARFSLHWMEVPALYSDDTDKLSALQAKFQTMLANHEFPTGLRTDCFLYMDKEGICFTRPYVWLGEPVPSNIEPGPAPDTEKATTESGVGKKEEIVPLKVDIKHIAPTLFARLVQRDLSGKEKRWPYRHTSELAMLHQAARHSRNSQGEPDGIWPPPSRFM</sequence>
<evidence type="ECO:0000313" key="2">
    <source>
        <dbReference type="EMBL" id="GAM42960.1"/>
    </source>
</evidence>
<feature type="region of interest" description="Disordered" evidence="1">
    <location>
        <begin position="381"/>
        <end position="404"/>
    </location>
</feature>
<reference evidence="3" key="1">
    <citation type="journal article" date="2015" name="Genome Announc.">
        <title>Draft genome sequence of Talaromyces cellulolyticus strain Y-94, a source of lignocellulosic biomass-degrading enzymes.</title>
        <authorList>
            <person name="Fujii T."/>
            <person name="Koike H."/>
            <person name="Sawayama S."/>
            <person name="Yano S."/>
            <person name="Inoue H."/>
        </authorList>
    </citation>
    <scope>NUCLEOTIDE SEQUENCE [LARGE SCALE GENOMIC DNA]</scope>
    <source>
        <strain evidence="3">Y-94</strain>
    </source>
</reference>
<proteinExistence type="predicted"/>
<feature type="region of interest" description="Disordered" evidence="1">
    <location>
        <begin position="40"/>
        <end position="61"/>
    </location>
</feature>
<accession>A0A478ECX5</accession>
<keyword evidence="3" id="KW-1185">Reference proteome</keyword>
<gene>
    <name evidence="2" type="ORF">TCE0_044r17390</name>
</gene>
<evidence type="ECO:0000256" key="1">
    <source>
        <dbReference type="SAM" id="MobiDB-lite"/>
    </source>
</evidence>
<dbReference type="AlphaFoldDB" id="A0A478ECX5"/>
<organism evidence="2 3">
    <name type="scientific">Talaromyces pinophilus</name>
    <name type="common">Penicillium pinophilum</name>
    <dbReference type="NCBI Taxonomy" id="128442"/>
    <lineage>
        <taxon>Eukaryota</taxon>
        <taxon>Fungi</taxon>
        <taxon>Dikarya</taxon>
        <taxon>Ascomycota</taxon>
        <taxon>Pezizomycotina</taxon>
        <taxon>Eurotiomycetes</taxon>
        <taxon>Eurotiomycetidae</taxon>
        <taxon>Eurotiales</taxon>
        <taxon>Trichocomaceae</taxon>
        <taxon>Talaromyces</taxon>
        <taxon>Talaromyces sect. Talaromyces</taxon>
    </lineage>
</organism>
<name>A0A478ECX5_TALPI</name>
<dbReference type="Proteomes" id="UP000053095">
    <property type="component" value="Unassembled WGS sequence"/>
</dbReference>